<feature type="transmembrane region" description="Helical" evidence="7">
    <location>
        <begin position="16"/>
        <end position="37"/>
    </location>
</feature>
<organism evidence="9 10">
    <name type="scientific">Letharia columbiana</name>
    <dbReference type="NCBI Taxonomy" id="112416"/>
    <lineage>
        <taxon>Eukaryota</taxon>
        <taxon>Fungi</taxon>
        <taxon>Dikarya</taxon>
        <taxon>Ascomycota</taxon>
        <taxon>Pezizomycotina</taxon>
        <taxon>Lecanoromycetes</taxon>
        <taxon>OSLEUM clade</taxon>
        <taxon>Lecanoromycetidae</taxon>
        <taxon>Lecanorales</taxon>
        <taxon>Lecanorineae</taxon>
        <taxon>Parmeliaceae</taxon>
        <taxon>Letharia</taxon>
    </lineage>
</organism>
<dbReference type="PANTHER" id="PTHR33048">
    <property type="entry name" value="PTH11-LIKE INTEGRAL MEMBRANE PROTEIN (AFU_ORTHOLOGUE AFUA_5G11245)"/>
    <property type="match status" value="1"/>
</dbReference>
<accession>A0A8H6FVY7</accession>
<dbReference type="RefSeq" id="XP_037165044.1">
    <property type="nucleotide sequence ID" value="XM_037308270.1"/>
</dbReference>
<evidence type="ECO:0000256" key="3">
    <source>
        <dbReference type="ARBA" id="ARBA00022989"/>
    </source>
</evidence>
<evidence type="ECO:0000313" key="9">
    <source>
        <dbReference type="EMBL" id="KAF6235676.1"/>
    </source>
</evidence>
<protein>
    <recommendedName>
        <fullName evidence="8">Rhodopsin domain-containing protein</fullName>
    </recommendedName>
</protein>
<keyword evidence="4 7" id="KW-0472">Membrane</keyword>
<dbReference type="GeneID" id="59288020"/>
<feature type="transmembrane region" description="Helical" evidence="7">
    <location>
        <begin position="182"/>
        <end position="201"/>
    </location>
</feature>
<feature type="transmembrane region" description="Helical" evidence="7">
    <location>
        <begin position="49"/>
        <end position="70"/>
    </location>
</feature>
<feature type="domain" description="Rhodopsin" evidence="8">
    <location>
        <begin position="33"/>
        <end position="273"/>
    </location>
</feature>
<feature type="transmembrane region" description="Helical" evidence="7">
    <location>
        <begin position="247"/>
        <end position="268"/>
    </location>
</feature>
<evidence type="ECO:0000259" key="8">
    <source>
        <dbReference type="Pfam" id="PF20684"/>
    </source>
</evidence>
<evidence type="ECO:0000256" key="5">
    <source>
        <dbReference type="ARBA" id="ARBA00038359"/>
    </source>
</evidence>
<comment type="similarity">
    <text evidence="5">Belongs to the SAT4 family.</text>
</comment>
<dbReference type="EMBL" id="JACCJC010000024">
    <property type="protein sequence ID" value="KAF6235676.1"/>
    <property type="molecule type" value="Genomic_DNA"/>
</dbReference>
<feature type="transmembrane region" description="Helical" evidence="7">
    <location>
        <begin position="213"/>
        <end position="235"/>
    </location>
</feature>
<dbReference type="Pfam" id="PF20684">
    <property type="entry name" value="Fung_rhodopsin"/>
    <property type="match status" value="1"/>
</dbReference>
<feature type="region of interest" description="Disordered" evidence="6">
    <location>
        <begin position="277"/>
        <end position="296"/>
    </location>
</feature>
<comment type="caution">
    <text evidence="9">The sequence shown here is derived from an EMBL/GenBank/DDBJ whole genome shotgun (WGS) entry which is preliminary data.</text>
</comment>
<reference evidence="9 10" key="1">
    <citation type="journal article" date="2020" name="Genomics">
        <title>Complete, high-quality genomes from long-read metagenomic sequencing of two wolf lichen thalli reveals enigmatic genome architecture.</title>
        <authorList>
            <person name="McKenzie S.K."/>
            <person name="Walston R.F."/>
            <person name="Allen J.L."/>
        </authorList>
    </citation>
    <scope>NUCLEOTIDE SEQUENCE [LARGE SCALE GENOMIC DNA]</scope>
    <source>
        <strain evidence="9">WasteWater2</strain>
    </source>
</reference>
<dbReference type="InterPro" id="IPR049326">
    <property type="entry name" value="Rhodopsin_dom_fungi"/>
</dbReference>
<dbReference type="AlphaFoldDB" id="A0A8H6FVY7"/>
<evidence type="ECO:0000256" key="1">
    <source>
        <dbReference type="ARBA" id="ARBA00004141"/>
    </source>
</evidence>
<dbReference type="PANTHER" id="PTHR33048:SF162">
    <property type="entry name" value="SATRATOXIN BIOSYNTHESIS SC1 CLUSTER PROTEIN 4"/>
    <property type="match status" value="1"/>
</dbReference>
<evidence type="ECO:0000256" key="6">
    <source>
        <dbReference type="SAM" id="MobiDB-lite"/>
    </source>
</evidence>
<dbReference type="GO" id="GO:0016020">
    <property type="term" value="C:membrane"/>
    <property type="evidence" value="ECO:0007669"/>
    <property type="project" value="UniProtKB-SubCell"/>
</dbReference>
<gene>
    <name evidence="9" type="ORF">HO173_006359</name>
</gene>
<feature type="transmembrane region" description="Helical" evidence="7">
    <location>
        <begin position="106"/>
        <end position="124"/>
    </location>
</feature>
<name>A0A8H6FVY7_9LECA</name>
<feature type="transmembrane region" description="Helical" evidence="7">
    <location>
        <begin position="136"/>
        <end position="155"/>
    </location>
</feature>
<keyword evidence="3 7" id="KW-1133">Transmembrane helix</keyword>
<comment type="subcellular location">
    <subcellularLocation>
        <location evidence="1">Membrane</location>
        <topology evidence="1">Multi-pass membrane protein</topology>
    </subcellularLocation>
</comment>
<evidence type="ECO:0000313" key="10">
    <source>
        <dbReference type="Proteomes" id="UP000578531"/>
    </source>
</evidence>
<dbReference type="InterPro" id="IPR052337">
    <property type="entry name" value="SAT4-like"/>
</dbReference>
<proteinExistence type="inferred from homology"/>
<sequence length="337" mass="37545">MPTATEQPPKVSQASLLAATWSLFAIAVLFFLARIAIRLKISRRLYFDDAWASLALLILLGLALVLTVAIPSMYQVLNVGAGLAEPDTNFMKNATFYLKLQFALTYLYWSCLWAVKACFLSFYHRLTKNLKYCRQVWWATVIISVLSYIGAIITYPVSCSSFVLGQCESQIHISRSLVSLRYSTAVDIITDALIIALPLYLAFRVQRPLLQKLALGGIFSLGIVIIIFAIIRIAVTNQHNSHPETSWLNLWSQIEASVAVVISSLAPFKSFFSRRKRNSSDDEMSPKGPRLGTHPTAIQLDERSREIAVHQNGTIGLAGRGDSTERILRGYEVTGKV</sequence>
<keyword evidence="10" id="KW-1185">Reference proteome</keyword>
<evidence type="ECO:0000256" key="2">
    <source>
        <dbReference type="ARBA" id="ARBA00022692"/>
    </source>
</evidence>
<evidence type="ECO:0000256" key="7">
    <source>
        <dbReference type="SAM" id="Phobius"/>
    </source>
</evidence>
<keyword evidence="2 7" id="KW-0812">Transmembrane</keyword>
<dbReference type="Proteomes" id="UP000578531">
    <property type="component" value="Unassembled WGS sequence"/>
</dbReference>
<evidence type="ECO:0000256" key="4">
    <source>
        <dbReference type="ARBA" id="ARBA00023136"/>
    </source>
</evidence>
<dbReference type="OrthoDB" id="444631at2759"/>